<dbReference type="Proteomes" id="UP000320011">
    <property type="component" value="Unassembled WGS sequence"/>
</dbReference>
<proteinExistence type="predicted"/>
<dbReference type="Gene3D" id="3.10.490.10">
    <property type="entry name" value="Gamma-glutamyl cyclotransferase-like"/>
    <property type="match status" value="1"/>
</dbReference>
<dbReference type="OrthoDB" id="3470041at2"/>
<sequence length="225" mass="23302">MGIVKPISTGARPGQPELVWYVSYGSNMNAARFGCYLAGGTPAGAQRGFPGCRNPHPPIATRGCHLPGGIYFATESPVWGGGRAFHDPALPGTTPARAYLITAGQFADVAAQEMYREPDGDLDLSGVLATGRVQLGPGRYETLLCGGELNGHPMLTFTAPWSATDVELVAPSAGYLRMLATGLCDAHGWDITRAAGYLAELPGALGTWTPQSIAAVLDGSQAGSG</sequence>
<reference evidence="1 2" key="1">
    <citation type="submission" date="2019-07" db="EMBL/GenBank/DDBJ databases">
        <authorList>
            <person name="Duangmal K."/>
            <person name="Teo W.F.A."/>
        </authorList>
    </citation>
    <scope>NUCLEOTIDE SEQUENCE [LARGE SCALE GENOMIC DNA]</scope>
    <source>
        <strain evidence="1 2">TBRC 6029</strain>
    </source>
</reference>
<dbReference type="AlphaFoldDB" id="A0A558DJS7"/>
<name>A0A558DJS7_9PSEU</name>
<comment type="caution">
    <text evidence="1">The sequence shown here is derived from an EMBL/GenBank/DDBJ whole genome shotgun (WGS) entry which is preliminary data.</text>
</comment>
<reference evidence="1 2" key="2">
    <citation type="submission" date="2019-08" db="EMBL/GenBank/DDBJ databases">
        <title>Amycolatopsis acidicola sp. nov., isolated from peat swamp forest soil.</title>
        <authorList>
            <person name="Srisuk N."/>
        </authorList>
    </citation>
    <scope>NUCLEOTIDE SEQUENCE [LARGE SCALE GENOMIC DNA]</scope>
    <source>
        <strain evidence="1 2">TBRC 6029</strain>
    </source>
</reference>
<accession>A0A558DJS7</accession>
<protein>
    <submittedName>
        <fullName evidence="1">Histone deacetylase</fullName>
    </submittedName>
</protein>
<gene>
    <name evidence="1" type="ORF">FNH05_03205</name>
</gene>
<keyword evidence="2" id="KW-1185">Reference proteome</keyword>
<evidence type="ECO:0000313" key="1">
    <source>
        <dbReference type="EMBL" id="TVT61281.1"/>
    </source>
</evidence>
<dbReference type="EMBL" id="VJWX01000015">
    <property type="protein sequence ID" value="TVT61281.1"/>
    <property type="molecule type" value="Genomic_DNA"/>
</dbReference>
<evidence type="ECO:0000313" key="2">
    <source>
        <dbReference type="Proteomes" id="UP000320011"/>
    </source>
</evidence>
<organism evidence="1 2">
    <name type="scientific">Amycolatopsis rhizosphaerae</name>
    <dbReference type="NCBI Taxonomy" id="2053003"/>
    <lineage>
        <taxon>Bacteria</taxon>
        <taxon>Bacillati</taxon>
        <taxon>Actinomycetota</taxon>
        <taxon>Actinomycetes</taxon>
        <taxon>Pseudonocardiales</taxon>
        <taxon>Pseudonocardiaceae</taxon>
        <taxon>Amycolatopsis</taxon>
    </lineage>
</organism>